<gene>
    <name evidence="3" type="ORF">J2Z17_003556</name>
</gene>
<dbReference type="Proteomes" id="UP000759443">
    <property type="component" value="Unassembled WGS sequence"/>
</dbReference>
<keyword evidence="4" id="KW-1185">Reference proteome</keyword>
<keyword evidence="2" id="KW-0472">Membrane</keyword>
<evidence type="ECO:0000256" key="1">
    <source>
        <dbReference type="SAM" id="MobiDB-lite"/>
    </source>
</evidence>
<keyword evidence="2" id="KW-0812">Transmembrane</keyword>
<comment type="caution">
    <text evidence="3">The sequence shown here is derived from an EMBL/GenBank/DDBJ whole genome shotgun (WGS) entry which is preliminary data.</text>
</comment>
<evidence type="ECO:0000256" key="2">
    <source>
        <dbReference type="SAM" id="Phobius"/>
    </source>
</evidence>
<proteinExistence type="predicted"/>
<feature type="region of interest" description="Disordered" evidence="1">
    <location>
        <begin position="114"/>
        <end position="133"/>
    </location>
</feature>
<feature type="transmembrane region" description="Helical" evidence="2">
    <location>
        <begin position="12"/>
        <end position="30"/>
    </location>
</feature>
<sequence>MFANLSDIIKIPAALLIGMTMAALVLILLYEGVSLPLVGQVINGRVANAVDAATSTLATQAELDAAKAVIARERTLRDAATSAATEARKRAEAAAQLAGDRQIEIERLAGEARAAGNLSTPSEEDLQWYGSHP</sequence>
<reference evidence="3 4" key="1">
    <citation type="submission" date="2021-03" db="EMBL/GenBank/DDBJ databases">
        <title>Genomic Encyclopedia of Type Strains, Phase IV (KMG-IV): sequencing the most valuable type-strain genomes for metagenomic binning, comparative biology and taxonomic classification.</title>
        <authorList>
            <person name="Goeker M."/>
        </authorList>
    </citation>
    <scope>NUCLEOTIDE SEQUENCE [LARGE SCALE GENOMIC DNA]</scope>
    <source>
        <strain evidence="3 4">DSM 21600</strain>
    </source>
</reference>
<organism evidence="3 4">
    <name type="scientific">Rhizobium halophytocola</name>
    <dbReference type="NCBI Taxonomy" id="735519"/>
    <lineage>
        <taxon>Bacteria</taxon>
        <taxon>Pseudomonadati</taxon>
        <taxon>Pseudomonadota</taxon>
        <taxon>Alphaproteobacteria</taxon>
        <taxon>Hyphomicrobiales</taxon>
        <taxon>Rhizobiaceae</taxon>
        <taxon>Rhizobium/Agrobacterium group</taxon>
        <taxon>Rhizobium</taxon>
    </lineage>
</organism>
<accession>A0ABS4E2C3</accession>
<dbReference type="RefSeq" id="WP_209946949.1">
    <property type="nucleotide sequence ID" value="NZ_JAGGJU010000010.1"/>
</dbReference>
<evidence type="ECO:0000313" key="4">
    <source>
        <dbReference type="Proteomes" id="UP000759443"/>
    </source>
</evidence>
<dbReference type="EMBL" id="JAGGJU010000010">
    <property type="protein sequence ID" value="MBP1852101.1"/>
    <property type="molecule type" value="Genomic_DNA"/>
</dbReference>
<keyword evidence="2" id="KW-1133">Transmembrane helix</keyword>
<name>A0ABS4E2C3_9HYPH</name>
<evidence type="ECO:0000313" key="3">
    <source>
        <dbReference type="EMBL" id="MBP1852101.1"/>
    </source>
</evidence>
<protein>
    <submittedName>
        <fullName evidence="3">Uncharacterized protein</fullName>
    </submittedName>
</protein>